<protein>
    <submittedName>
        <fullName evidence="8">CRISPR-associated endonuclease Cas2</fullName>
    </submittedName>
</protein>
<evidence type="ECO:0000313" key="9">
    <source>
        <dbReference type="Proteomes" id="UP000177346"/>
    </source>
</evidence>
<dbReference type="Pfam" id="PF20803">
    <property type="entry name" value="PaaX_M"/>
    <property type="match status" value="1"/>
</dbReference>
<dbReference type="GO" id="GO:0004521">
    <property type="term" value="F:RNA endonuclease activity"/>
    <property type="evidence" value="ECO:0007669"/>
    <property type="project" value="InterPro"/>
</dbReference>
<evidence type="ECO:0000256" key="5">
    <source>
        <dbReference type="ARBA" id="ARBA00022842"/>
    </source>
</evidence>
<keyword evidence="3 8" id="KW-0255">Endonuclease</keyword>
<dbReference type="SUPFAM" id="SSF143430">
    <property type="entry name" value="TTP0101/SSO1404-like"/>
    <property type="match status" value="1"/>
</dbReference>
<keyword evidence="2" id="KW-0479">Metal-binding</keyword>
<dbReference type="InterPro" id="IPR048846">
    <property type="entry name" value="PaaX-like_central"/>
</dbReference>
<keyword evidence="5" id="KW-0460">Magnesium</keyword>
<evidence type="ECO:0000256" key="2">
    <source>
        <dbReference type="ARBA" id="ARBA00022723"/>
    </source>
</evidence>
<organism evidence="8 9">
    <name type="scientific">Candidatus Giovannonibacteria bacterium RIFCSPLOWO2_01_FULL_46_32</name>
    <dbReference type="NCBI Taxonomy" id="1798353"/>
    <lineage>
        <taxon>Bacteria</taxon>
        <taxon>Candidatus Giovannoniibacteriota</taxon>
    </lineage>
</organism>
<keyword evidence="6" id="KW-0051">Antiviral defense</keyword>
<dbReference type="GO" id="GO:0043571">
    <property type="term" value="P:maintenance of CRISPR repeat elements"/>
    <property type="evidence" value="ECO:0007669"/>
    <property type="project" value="InterPro"/>
</dbReference>
<dbReference type="EMBL" id="MFIF01000006">
    <property type="protein sequence ID" value="OGF87259.1"/>
    <property type="molecule type" value="Genomic_DNA"/>
</dbReference>
<dbReference type="Proteomes" id="UP000177346">
    <property type="component" value="Unassembled WGS sequence"/>
</dbReference>
<comment type="caution">
    <text evidence="8">The sequence shown here is derived from an EMBL/GenBank/DDBJ whole genome shotgun (WGS) entry which is preliminary data.</text>
</comment>
<gene>
    <name evidence="8" type="ORF">A3B19_03450</name>
</gene>
<dbReference type="InterPro" id="IPR021127">
    <property type="entry name" value="CRISPR_associated_Cas2"/>
</dbReference>
<evidence type="ECO:0000256" key="3">
    <source>
        <dbReference type="ARBA" id="ARBA00022759"/>
    </source>
</evidence>
<keyword evidence="4" id="KW-0378">Hydrolase</keyword>
<keyword evidence="1" id="KW-0540">Nuclease</keyword>
<dbReference type="NCBIfam" id="TIGR01573">
    <property type="entry name" value="cas2"/>
    <property type="match status" value="1"/>
</dbReference>
<proteinExistence type="predicted"/>
<dbReference type="Gene3D" id="3.30.70.2650">
    <property type="match status" value="1"/>
</dbReference>
<evidence type="ECO:0000259" key="7">
    <source>
        <dbReference type="Pfam" id="PF20803"/>
    </source>
</evidence>
<evidence type="ECO:0000256" key="1">
    <source>
        <dbReference type="ARBA" id="ARBA00022722"/>
    </source>
</evidence>
<reference evidence="8 9" key="1">
    <citation type="journal article" date="2016" name="Nat. Commun.">
        <title>Thousands of microbial genomes shed light on interconnected biogeochemical processes in an aquifer system.</title>
        <authorList>
            <person name="Anantharaman K."/>
            <person name="Brown C.T."/>
            <person name="Hug L.A."/>
            <person name="Sharon I."/>
            <person name="Castelle C.J."/>
            <person name="Probst A.J."/>
            <person name="Thomas B.C."/>
            <person name="Singh A."/>
            <person name="Wilkins M.J."/>
            <person name="Karaoz U."/>
            <person name="Brodie E.L."/>
            <person name="Williams K.H."/>
            <person name="Hubbard S.S."/>
            <person name="Banfield J.F."/>
        </authorList>
    </citation>
    <scope>NUCLEOTIDE SEQUENCE [LARGE SCALE GENOMIC DNA]</scope>
</reference>
<sequence length="191" mass="22480">MAIMRKRYSEPRIGPTAQKVVLLLLGGLALGLTHSPQRYFKIIKMIGKEWLNIERRALYNAIKSLYRSRLIDAKDNANGTTTLVLTERGKKKALTYQIDELKIPPMKRWDHKWRIVLFDIPENMKRARDALARVLKNAGFIKFQKSVFIHPFECRNEVDFIIEFFNVRPHVRFITAAEIDNELHMKNRFNL</sequence>
<accession>A0A1F5XHC3</accession>
<name>A0A1F5XHC3_9BACT</name>
<dbReference type="AlphaFoldDB" id="A0A1F5XHC3"/>
<evidence type="ECO:0000313" key="8">
    <source>
        <dbReference type="EMBL" id="OGF87259.1"/>
    </source>
</evidence>
<evidence type="ECO:0000256" key="6">
    <source>
        <dbReference type="ARBA" id="ARBA00023118"/>
    </source>
</evidence>
<feature type="domain" description="Transcriptional repressor PaaX-like central Cas2-like" evidence="7">
    <location>
        <begin position="107"/>
        <end position="180"/>
    </location>
</feature>
<evidence type="ECO:0000256" key="4">
    <source>
        <dbReference type="ARBA" id="ARBA00022801"/>
    </source>
</evidence>